<dbReference type="AlphaFoldDB" id="A0AAN7B2N2"/>
<proteinExistence type="predicted"/>
<organism evidence="2 3">
    <name type="scientific">Rhypophila decipiens</name>
    <dbReference type="NCBI Taxonomy" id="261697"/>
    <lineage>
        <taxon>Eukaryota</taxon>
        <taxon>Fungi</taxon>
        <taxon>Dikarya</taxon>
        <taxon>Ascomycota</taxon>
        <taxon>Pezizomycotina</taxon>
        <taxon>Sordariomycetes</taxon>
        <taxon>Sordariomycetidae</taxon>
        <taxon>Sordariales</taxon>
        <taxon>Naviculisporaceae</taxon>
        <taxon>Rhypophila</taxon>
    </lineage>
</organism>
<comment type="caution">
    <text evidence="2">The sequence shown here is derived from an EMBL/GenBank/DDBJ whole genome shotgun (WGS) entry which is preliminary data.</text>
</comment>
<dbReference type="Proteomes" id="UP001301769">
    <property type="component" value="Unassembled WGS sequence"/>
</dbReference>
<feature type="compositionally biased region" description="Basic residues" evidence="1">
    <location>
        <begin position="215"/>
        <end position="227"/>
    </location>
</feature>
<sequence>MGHYHPMVLDTRWRLFVFEMLVFEDDDAHIAGAQLLGALRLEEVRKQRLIESLQFEMKIAGIYSMRLHDYGRGLPILIDMMDYCFSTSETGFDVELEIICRDIVTLTFEATMSAARMLQERYDDLDDRTRGSLECMETFVDLTGEILEQTDNTQSHIEGLVLVGRQLQQMAYIGSSDQAHRISEKMRHAFLDWQNNWSLTDASTGLGIESENYTHKRKQKNLKSHGKGKGERRAQARVSGYVDEREEDDEDEQ</sequence>
<feature type="compositionally biased region" description="Acidic residues" evidence="1">
    <location>
        <begin position="244"/>
        <end position="253"/>
    </location>
</feature>
<reference evidence="2" key="2">
    <citation type="submission" date="2023-05" db="EMBL/GenBank/DDBJ databases">
        <authorList>
            <consortium name="Lawrence Berkeley National Laboratory"/>
            <person name="Steindorff A."/>
            <person name="Hensen N."/>
            <person name="Bonometti L."/>
            <person name="Westerberg I."/>
            <person name="Brannstrom I.O."/>
            <person name="Guillou S."/>
            <person name="Cros-Aarteil S."/>
            <person name="Calhoun S."/>
            <person name="Haridas S."/>
            <person name="Kuo A."/>
            <person name="Mondo S."/>
            <person name="Pangilinan J."/>
            <person name="Riley R."/>
            <person name="Labutti K."/>
            <person name="Andreopoulos B."/>
            <person name="Lipzen A."/>
            <person name="Chen C."/>
            <person name="Yanf M."/>
            <person name="Daum C."/>
            <person name="Ng V."/>
            <person name="Clum A."/>
            <person name="Ohm R."/>
            <person name="Martin F."/>
            <person name="Silar P."/>
            <person name="Natvig D."/>
            <person name="Lalanne C."/>
            <person name="Gautier V."/>
            <person name="Ament-Velasquez S.L."/>
            <person name="Kruys A."/>
            <person name="Hutchinson M.I."/>
            <person name="Powell A.J."/>
            <person name="Barry K."/>
            <person name="Miller A.N."/>
            <person name="Grigoriev I.V."/>
            <person name="Debuchy R."/>
            <person name="Gladieux P."/>
            <person name="Thoren M.H."/>
            <person name="Johannesson H."/>
        </authorList>
    </citation>
    <scope>NUCLEOTIDE SEQUENCE</scope>
    <source>
        <strain evidence="2">PSN293</strain>
    </source>
</reference>
<evidence type="ECO:0000256" key="1">
    <source>
        <dbReference type="SAM" id="MobiDB-lite"/>
    </source>
</evidence>
<feature type="region of interest" description="Disordered" evidence="1">
    <location>
        <begin position="210"/>
        <end position="253"/>
    </location>
</feature>
<keyword evidence="3" id="KW-1185">Reference proteome</keyword>
<accession>A0AAN7B2N2</accession>
<reference evidence="2" key="1">
    <citation type="journal article" date="2023" name="Mol. Phylogenet. Evol.">
        <title>Genome-scale phylogeny and comparative genomics of the fungal order Sordariales.</title>
        <authorList>
            <person name="Hensen N."/>
            <person name="Bonometti L."/>
            <person name="Westerberg I."/>
            <person name="Brannstrom I.O."/>
            <person name="Guillou S."/>
            <person name="Cros-Aarteil S."/>
            <person name="Calhoun S."/>
            <person name="Haridas S."/>
            <person name="Kuo A."/>
            <person name="Mondo S."/>
            <person name="Pangilinan J."/>
            <person name="Riley R."/>
            <person name="LaButti K."/>
            <person name="Andreopoulos B."/>
            <person name="Lipzen A."/>
            <person name="Chen C."/>
            <person name="Yan M."/>
            <person name="Daum C."/>
            <person name="Ng V."/>
            <person name="Clum A."/>
            <person name="Steindorff A."/>
            <person name="Ohm R.A."/>
            <person name="Martin F."/>
            <person name="Silar P."/>
            <person name="Natvig D.O."/>
            <person name="Lalanne C."/>
            <person name="Gautier V."/>
            <person name="Ament-Velasquez S.L."/>
            <person name="Kruys A."/>
            <person name="Hutchinson M.I."/>
            <person name="Powell A.J."/>
            <person name="Barry K."/>
            <person name="Miller A.N."/>
            <person name="Grigoriev I.V."/>
            <person name="Debuchy R."/>
            <person name="Gladieux P."/>
            <person name="Hiltunen Thoren M."/>
            <person name="Johannesson H."/>
        </authorList>
    </citation>
    <scope>NUCLEOTIDE SEQUENCE</scope>
    <source>
        <strain evidence="2">PSN293</strain>
    </source>
</reference>
<protein>
    <submittedName>
        <fullName evidence="2">Uncharacterized protein</fullName>
    </submittedName>
</protein>
<evidence type="ECO:0000313" key="2">
    <source>
        <dbReference type="EMBL" id="KAK4207697.1"/>
    </source>
</evidence>
<dbReference type="EMBL" id="MU858279">
    <property type="protein sequence ID" value="KAK4207697.1"/>
    <property type="molecule type" value="Genomic_DNA"/>
</dbReference>
<name>A0AAN7B2N2_9PEZI</name>
<evidence type="ECO:0000313" key="3">
    <source>
        <dbReference type="Proteomes" id="UP001301769"/>
    </source>
</evidence>
<gene>
    <name evidence="2" type="ORF">QBC37DRAFT_379838</name>
</gene>